<keyword evidence="2" id="KW-1185">Reference proteome</keyword>
<organism evidence="1 2">
    <name type="scientific">Macrosiphum euphorbiae</name>
    <name type="common">potato aphid</name>
    <dbReference type="NCBI Taxonomy" id="13131"/>
    <lineage>
        <taxon>Eukaryota</taxon>
        <taxon>Metazoa</taxon>
        <taxon>Ecdysozoa</taxon>
        <taxon>Arthropoda</taxon>
        <taxon>Hexapoda</taxon>
        <taxon>Insecta</taxon>
        <taxon>Pterygota</taxon>
        <taxon>Neoptera</taxon>
        <taxon>Paraneoptera</taxon>
        <taxon>Hemiptera</taxon>
        <taxon>Sternorrhyncha</taxon>
        <taxon>Aphidomorpha</taxon>
        <taxon>Aphidoidea</taxon>
        <taxon>Aphididae</taxon>
        <taxon>Macrosiphini</taxon>
        <taxon>Macrosiphum</taxon>
    </lineage>
</organism>
<comment type="caution">
    <text evidence="1">The sequence shown here is derived from an EMBL/GenBank/DDBJ whole genome shotgun (WGS) entry which is preliminary data.</text>
</comment>
<protein>
    <submittedName>
        <fullName evidence="1">Uncharacterized protein</fullName>
    </submittedName>
</protein>
<dbReference type="EMBL" id="CARXXK010000029">
    <property type="protein sequence ID" value="CAI6369712.1"/>
    <property type="molecule type" value="Genomic_DNA"/>
</dbReference>
<gene>
    <name evidence="1" type="ORF">MEUPH1_LOCUS23918</name>
</gene>
<dbReference type="Proteomes" id="UP001160148">
    <property type="component" value="Unassembled WGS sequence"/>
</dbReference>
<dbReference type="AlphaFoldDB" id="A0AAV0XP56"/>
<evidence type="ECO:0000313" key="1">
    <source>
        <dbReference type="EMBL" id="CAI6369712.1"/>
    </source>
</evidence>
<proteinExistence type="predicted"/>
<name>A0AAV0XP56_9HEMI</name>
<reference evidence="1 2" key="1">
    <citation type="submission" date="2023-01" db="EMBL/GenBank/DDBJ databases">
        <authorList>
            <person name="Whitehead M."/>
        </authorList>
    </citation>
    <scope>NUCLEOTIDE SEQUENCE [LARGE SCALE GENOMIC DNA]</scope>
</reference>
<accession>A0AAV0XP56</accession>
<evidence type="ECO:0000313" key="2">
    <source>
        <dbReference type="Proteomes" id="UP001160148"/>
    </source>
</evidence>
<sequence>MSTVMLNTEKFIEKYKMAIFHKTGIRLGMFRTIYFQLKMRYAKGPDETNKVLQQMEIVKQNTEQQKDKDCTNDGELLSSSKTYCNTARQRLLKCYNFFL</sequence>